<dbReference type="EMBL" id="JAOYFB010000038">
    <property type="protein sequence ID" value="KAK4026497.1"/>
    <property type="molecule type" value="Genomic_DNA"/>
</dbReference>
<dbReference type="Proteomes" id="UP001234178">
    <property type="component" value="Unassembled WGS sequence"/>
</dbReference>
<comment type="caution">
    <text evidence="2">The sequence shown here is derived from an EMBL/GenBank/DDBJ whole genome shotgun (WGS) entry which is preliminary data.</text>
</comment>
<evidence type="ECO:0000256" key="1">
    <source>
        <dbReference type="SAM" id="MobiDB-lite"/>
    </source>
</evidence>
<reference evidence="2 3" key="1">
    <citation type="journal article" date="2023" name="Nucleic Acids Res.">
        <title>The hologenome of Daphnia magna reveals possible DNA methylation and microbiome-mediated evolution of the host genome.</title>
        <authorList>
            <person name="Chaturvedi A."/>
            <person name="Li X."/>
            <person name="Dhandapani V."/>
            <person name="Marshall H."/>
            <person name="Kissane S."/>
            <person name="Cuenca-Cambronero M."/>
            <person name="Asole G."/>
            <person name="Calvet F."/>
            <person name="Ruiz-Romero M."/>
            <person name="Marangio P."/>
            <person name="Guigo R."/>
            <person name="Rago D."/>
            <person name="Mirbahai L."/>
            <person name="Eastwood N."/>
            <person name="Colbourne J.K."/>
            <person name="Zhou J."/>
            <person name="Mallon E."/>
            <person name="Orsini L."/>
        </authorList>
    </citation>
    <scope>NUCLEOTIDE SEQUENCE [LARGE SCALE GENOMIC DNA]</scope>
    <source>
        <strain evidence="2">LRV0_1</strain>
    </source>
</reference>
<proteinExistence type="predicted"/>
<feature type="region of interest" description="Disordered" evidence="1">
    <location>
        <begin position="1"/>
        <end position="20"/>
    </location>
</feature>
<organism evidence="2 3">
    <name type="scientific">Daphnia magna</name>
    <dbReference type="NCBI Taxonomy" id="35525"/>
    <lineage>
        <taxon>Eukaryota</taxon>
        <taxon>Metazoa</taxon>
        <taxon>Ecdysozoa</taxon>
        <taxon>Arthropoda</taxon>
        <taxon>Crustacea</taxon>
        <taxon>Branchiopoda</taxon>
        <taxon>Diplostraca</taxon>
        <taxon>Cladocera</taxon>
        <taxon>Anomopoda</taxon>
        <taxon>Daphniidae</taxon>
        <taxon>Daphnia</taxon>
    </lineage>
</organism>
<sequence>MLMVATMKRETKKGEEQKSPNAGCLGRICLDGARCLCPIGSRLVQSFLSTLSTTPHYFYNHPVVAVQQKRPVSTEILTRSCWMAMPSCPPYDEKSKVLQIATTFENVTVDYDNEVTPRSRSCSCATLLQSMNLMNQDLAATKARLNGLTTQFGGEIFEPNQIKTFTIMNSQKCLFSEY</sequence>
<evidence type="ECO:0000313" key="3">
    <source>
        <dbReference type="Proteomes" id="UP001234178"/>
    </source>
</evidence>
<evidence type="ECO:0000313" key="2">
    <source>
        <dbReference type="EMBL" id="KAK4026497.1"/>
    </source>
</evidence>
<accession>A0ABR0AN01</accession>
<keyword evidence="3" id="KW-1185">Reference proteome</keyword>
<gene>
    <name evidence="2" type="ORF">OUZ56_015493</name>
</gene>
<protein>
    <submittedName>
        <fullName evidence="2">Uncharacterized protein</fullName>
    </submittedName>
</protein>
<name>A0ABR0AN01_9CRUS</name>
<feature type="compositionally biased region" description="Basic and acidic residues" evidence="1">
    <location>
        <begin position="7"/>
        <end position="18"/>
    </location>
</feature>